<evidence type="ECO:0000256" key="3">
    <source>
        <dbReference type="ARBA" id="ARBA00023274"/>
    </source>
</evidence>
<dbReference type="Proteomes" id="UP000054937">
    <property type="component" value="Unassembled WGS sequence"/>
</dbReference>
<dbReference type="AlphaFoldDB" id="A0A0V0R927"/>
<keyword evidence="5" id="KW-1185">Reference proteome</keyword>
<comment type="similarity">
    <text evidence="1">Belongs to the universal ribosomal protein uL1 family.</text>
</comment>
<proteinExistence type="inferred from homology"/>
<gene>
    <name evidence="4" type="ORF">PPERSA_12093</name>
</gene>
<dbReference type="InterPro" id="IPR002143">
    <property type="entry name" value="Ribosomal_uL1"/>
</dbReference>
<dbReference type="InParanoid" id="A0A0V0R927"/>
<evidence type="ECO:0000313" key="5">
    <source>
        <dbReference type="Proteomes" id="UP000054937"/>
    </source>
</evidence>
<reference evidence="4 5" key="1">
    <citation type="journal article" date="2015" name="Sci. Rep.">
        <title>Genome of the facultative scuticociliatosis pathogen Pseudocohnilembus persalinus provides insight into its virulence through horizontal gene transfer.</title>
        <authorList>
            <person name="Xiong J."/>
            <person name="Wang G."/>
            <person name="Cheng J."/>
            <person name="Tian M."/>
            <person name="Pan X."/>
            <person name="Warren A."/>
            <person name="Jiang C."/>
            <person name="Yuan D."/>
            <person name="Miao W."/>
        </authorList>
    </citation>
    <scope>NUCLEOTIDE SEQUENCE [LARGE SCALE GENOMIC DNA]</scope>
    <source>
        <strain evidence="4">36N120E</strain>
    </source>
</reference>
<evidence type="ECO:0000256" key="2">
    <source>
        <dbReference type="ARBA" id="ARBA00022980"/>
    </source>
</evidence>
<dbReference type="InterPro" id="IPR028364">
    <property type="entry name" value="Ribosomal_uL1/biogenesis"/>
</dbReference>
<dbReference type="PIRSF" id="PIRSF002155">
    <property type="entry name" value="Ribosomal_L1"/>
    <property type="match status" value="1"/>
</dbReference>
<evidence type="ECO:0000313" key="4">
    <source>
        <dbReference type="EMBL" id="KRX10969.1"/>
    </source>
</evidence>
<dbReference type="GO" id="GO:0003735">
    <property type="term" value="F:structural constituent of ribosome"/>
    <property type="evidence" value="ECO:0007669"/>
    <property type="project" value="InterPro"/>
</dbReference>
<comment type="caution">
    <text evidence="4">The sequence shown here is derived from an EMBL/GenBank/DDBJ whole genome shotgun (WGS) entry which is preliminary data.</text>
</comment>
<dbReference type="CDD" id="cd00403">
    <property type="entry name" value="Ribosomal_L1"/>
    <property type="match status" value="1"/>
</dbReference>
<keyword evidence="2 4" id="KW-0689">Ribosomal protein</keyword>
<dbReference type="SUPFAM" id="SSF56808">
    <property type="entry name" value="Ribosomal protein L1"/>
    <property type="match status" value="1"/>
</dbReference>
<dbReference type="InterPro" id="IPR016095">
    <property type="entry name" value="Ribosomal_uL1_3-a/b-sand"/>
</dbReference>
<dbReference type="Gene3D" id="3.40.50.790">
    <property type="match status" value="1"/>
</dbReference>
<dbReference type="OrthoDB" id="2449818at2759"/>
<dbReference type="InterPro" id="IPR023674">
    <property type="entry name" value="Ribosomal_uL1-like"/>
</dbReference>
<dbReference type="GO" id="GO:0015934">
    <property type="term" value="C:large ribosomal subunit"/>
    <property type="evidence" value="ECO:0007669"/>
    <property type="project" value="InterPro"/>
</dbReference>
<dbReference type="EMBL" id="LDAU01000013">
    <property type="protein sequence ID" value="KRX10969.1"/>
    <property type="molecule type" value="Genomic_DNA"/>
</dbReference>
<dbReference type="FunCoup" id="A0A0V0R927">
    <property type="interactions" value="331"/>
</dbReference>
<dbReference type="GO" id="GO:0006412">
    <property type="term" value="P:translation"/>
    <property type="evidence" value="ECO:0007669"/>
    <property type="project" value="InterPro"/>
</dbReference>
<evidence type="ECO:0000256" key="1">
    <source>
        <dbReference type="ARBA" id="ARBA00010531"/>
    </source>
</evidence>
<dbReference type="FunFam" id="3.40.50.790:FF:000005">
    <property type="entry name" value="50S ribosomal protein L1"/>
    <property type="match status" value="1"/>
</dbReference>
<dbReference type="Pfam" id="PF00687">
    <property type="entry name" value="Ribosomal_L1"/>
    <property type="match status" value="1"/>
</dbReference>
<dbReference type="OMA" id="GPRNKMP"/>
<dbReference type="GO" id="GO:0003723">
    <property type="term" value="F:RNA binding"/>
    <property type="evidence" value="ECO:0007669"/>
    <property type="project" value="InterPro"/>
</dbReference>
<sequence length="215" mass="24516">MSKISKEFMQKAISDMLAERKNKKFVETVELQVVLRDYDPEKEKRFVGAVKLPNCPHPNMKVAVIGTAAHCDQAKQEGIPCIDVEGMKRFNKDKKQIKKWAKQYDQLIASESLMKQIPRLLGNTLTKIGMFPQPVGESEVIKLKVQEVRGLIKWQLKKVLTLGNGVGTVDMDEEQIRQNIAMSINFLVSLLKKGWHNIKTLHIKTTQSKSIRIYG</sequence>
<dbReference type="Gene3D" id="3.30.190.20">
    <property type="match status" value="1"/>
</dbReference>
<dbReference type="PANTHER" id="PTHR36427:SF3">
    <property type="entry name" value="LARGE RIBOSOMAL SUBUNIT PROTEIN UL1M"/>
    <property type="match status" value="1"/>
</dbReference>
<protein>
    <submittedName>
        <fullName evidence="4">Putative ribosomal protein L1</fullName>
    </submittedName>
</protein>
<accession>A0A0V0R927</accession>
<name>A0A0V0R927_PSEPJ</name>
<organism evidence="4 5">
    <name type="scientific">Pseudocohnilembus persalinus</name>
    <name type="common">Ciliate</name>
    <dbReference type="NCBI Taxonomy" id="266149"/>
    <lineage>
        <taxon>Eukaryota</taxon>
        <taxon>Sar</taxon>
        <taxon>Alveolata</taxon>
        <taxon>Ciliophora</taxon>
        <taxon>Intramacronucleata</taxon>
        <taxon>Oligohymenophorea</taxon>
        <taxon>Scuticociliatia</taxon>
        <taxon>Philasterida</taxon>
        <taxon>Pseudocohnilembidae</taxon>
        <taxon>Pseudocohnilembus</taxon>
    </lineage>
</organism>
<dbReference type="PANTHER" id="PTHR36427">
    <property type="entry name" value="54S RIBOSOMAL PROTEIN L1, MITOCHONDRIAL"/>
    <property type="match status" value="1"/>
</dbReference>
<keyword evidence="3" id="KW-0687">Ribonucleoprotein</keyword>